<evidence type="ECO:0000313" key="2">
    <source>
        <dbReference type="EMBL" id="KAK9830229.1"/>
    </source>
</evidence>
<proteinExistence type="predicted"/>
<name>A0AAW1R997_9CHLO</name>
<evidence type="ECO:0000313" key="1">
    <source>
        <dbReference type="EMBL" id="KAK9803875.1"/>
    </source>
</evidence>
<dbReference type="EMBL" id="JALJOR010000019">
    <property type="protein sequence ID" value="KAK9803875.1"/>
    <property type="molecule type" value="Genomic_DNA"/>
</dbReference>
<sequence length="240" mass="25646">MYDRLERVAGRICRSFAAGTADKDVVQALKQLFPLATAFGLAVGVKERIWISFDGLLSPGRSVISFISNSRILDLLLERSSAVTVLPAHRTWCDEPFCSPAFEASCSLLYCCLGEGCNTSSDCCSPVALKLGTSARITERQQAMLKDLAVLVAQCLNDLYSTLGHDLTSIFLGPTLLAGLLPAVKRLDSTTHTAEEAESTLSTDLAVAAKGIFEGALVETAMHTKMGEGELVCAPEEPSI</sequence>
<organism evidence="2 3">
    <name type="scientific">[Myrmecia] bisecta</name>
    <dbReference type="NCBI Taxonomy" id="41462"/>
    <lineage>
        <taxon>Eukaryota</taxon>
        <taxon>Viridiplantae</taxon>
        <taxon>Chlorophyta</taxon>
        <taxon>core chlorophytes</taxon>
        <taxon>Trebouxiophyceae</taxon>
        <taxon>Trebouxiales</taxon>
        <taxon>Trebouxiaceae</taxon>
        <taxon>Myrmecia</taxon>
    </lineage>
</organism>
<accession>A0AAW1R997</accession>
<gene>
    <name evidence="1" type="ORF">WJX72_001205</name>
    <name evidence="2" type="ORF">WJX72_010463</name>
</gene>
<dbReference type="AlphaFoldDB" id="A0AAW1R997"/>
<reference evidence="2 3" key="1">
    <citation type="journal article" date="2024" name="Nat. Commun.">
        <title>Phylogenomics reveals the evolutionary origins of lichenization in chlorophyte algae.</title>
        <authorList>
            <person name="Puginier C."/>
            <person name="Libourel C."/>
            <person name="Otte J."/>
            <person name="Skaloud P."/>
            <person name="Haon M."/>
            <person name="Grisel S."/>
            <person name="Petersen M."/>
            <person name="Berrin J.G."/>
            <person name="Delaux P.M."/>
            <person name="Dal Grande F."/>
            <person name="Keller J."/>
        </authorList>
    </citation>
    <scope>NUCLEOTIDE SEQUENCE [LARGE SCALE GENOMIC DNA]</scope>
    <source>
        <strain evidence="2 3">SAG 2043</strain>
    </source>
</reference>
<protein>
    <submittedName>
        <fullName evidence="2">Uncharacterized protein</fullName>
    </submittedName>
</protein>
<evidence type="ECO:0000313" key="3">
    <source>
        <dbReference type="Proteomes" id="UP001489004"/>
    </source>
</evidence>
<dbReference type="EMBL" id="JALJOR010000001">
    <property type="protein sequence ID" value="KAK9830229.1"/>
    <property type="molecule type" value="Genomic_DNA"/>
</dbReference>
<reference evidence="2" key="2">
    <citation type="submission" date="2024-04" db="EMBL/GenBank/DDBJ databases">
        <authorList>
            <person name="Dal Grande F."/>
            <person name="Keller J."/>
            <person name="Delaux P.-M."/>
        </authorList>
    </citation>
    <scope>NUCLEOTIDE SEQUENCE</scope>
    <source>
        <strain evidence="2">SAG 2043</strain>
    </source>
</reference>
<dbReference type="Proteomes" id="UP001489004">
    <property type="component" value="Unassembled WGS sequence"/>
</dbReference>
<comment type="caution">
    <text evidence="2">The sequence shown here is derived from an EMBL/GenBank/DDBJ whole genome shotgun (WGS) entry which is preliminary data.</text>
</comment>
<keyword evidence="3" id="KW-1185">Reference proteome</keyword>